<dbReference type="PRINTS" id="PR00038">
    <property type="entry name" value="HTHLUXR"/>
</dbReference>
<dbReference type="EMBL" id="LK931336">
    <property type="protein sequence ID" value="CDZ83164.1"/>
    <property type="molecule type" value="Genomic_DNA"/>
</dbReference>
<dbReference type="InterPro" id="IPR000792">
    <property type="entry name" value="Tscrpt_reg_LuxR_C"/>
</dbReference>
<dbReference type="AlphaFoldDB" id="A0A078LGH3"/>
<dbReference type="Gene3D" id="1.10.10.10">
    <property type="entry name" value="Winged helix-like DNA-binding domain superfamily/Winged helix DNA-binding domain"/>
    <property type="match status" value="1"/>
</dbReference>
<dbReference type="SMART" id="SM00421">
    <property type="entry name" value="HTH_LUXR"/>
    <property type="match status" value="1"/>
</dbReference>
<sequence length="217" mass="24894">MNIVIRCQDRFYQYGLRALLCEIFPPNLNRTTLTFNDYDHANAACADILILMLHPGEQYICHAEMRFRAPRLMIGLVDKKHIPARGEIPSCIENIVFIPLNANVSKISKVIKQHWFSLQQAKTPHAVHHCGHCPHKTLTGQQNQLAAFLYAGMTSKQIAYKMAIGQKTVLAHRNALMTKFRLRTDRELLLFLNAVKEKNRHRNGMCESCNDEDGWLV</sequence>
<gene>
    <name evidence="3" type="ORF">BN1086_01272</name>
</gene>
<proteinExistence type="predicted"/>
<dbReference type="GO" id="GO:0006355">
    <property type="term" value="P:regulation of DNA-templated transcription"/>
    <property type="evidence" value="ECO:0007669"/>
    <property type="project" value="InterPro"/>
</dbReference>
<dbReference type="GO" id="GO:0003677">
    <property type="term" value="F:DNA binding"/>
    <property type="evidence" value="ECO:0007669"/>
    <property type="project" value="UniProtKB-KW"/>
</dbReference>
<dbReference type="InterPro" id="IPR016032">
    <property type="entry name" value="Sig_transdc_resp-reg_C-effctor"/>
</dbReference>
<name>A0A078LGH3_CITKO</name>
<keyword evidence="1" id="KW-0238">DNA-binding</keyword>
<protein>
    <submittedName>
        <fullName evidence="3">LuxR family transcriptional regulator</fullName>
    </submittedName>
</protein>
<dbReference type="InterPro" id="IPR036388">
    <property type="entry name" value="WH-like_DNA-bd_sf"/>
</dbReference>
<accession>A0A078LGH3</accession>
<evidence type="ECO:0000313" key="3">
    <source>
        <dbReference type="EMBL" id="CDZ83164.1"/>
    </source>
</evidence>
<dbReference type="RefSeq" id="WP_200023427.1">
    <property type="nucleotide sequence ID" value="NZ_JADVIJ010000003.1"/>
</dbReference>
<dbReference type="SUPFAM" id="SSF46894">
    <property type="entry name" value="C-terminal effector domain of the bipartite response regulators"/>
    <property type="match status" value="1"/>
</dbReference>
<evidence type="ECO:0000259" key="2">
    <source>
        <dbReference type="PROSITE" id="PS50043"/>
    </source>
</evidence>
<organism evidence="3">
    <name type="scientific">Citrobacter koseri</name>
    <name type="common">Citrobacter diversus</name>
    <dbReference type="NCBI Taxonomy" id="545"/>
    <lineage>
        <taxon>Bacteria</taxon>
        <taxon>Pseudomonadati</taxon>
        <taxon>Pseudomonadota</taxon>
        <taxon>Gammaproteobacteria</taxon>
        <taxon>Enterobacterales</taxon>
        <taxon>Enterobacteriaceae</taxon>
        <taxon>Citrobacter</taxon>
    </lineage>
</organism>
<dbReference type="Pfam" id="PF00196">
    <property type="entry name" value="GerE"/>
    <property type="match status" value="1"/>
</dbReference>
<dbReference type="PATRIC" id="fig|545.12.peg.1272"/>
<dbReference type="PROSITE" id="PS00622">
    <property type="entry name" value="HTH_LUXR_1"/>
    <property type="match status" value="1"/>
</dbReference>
<evidence type="ECO:0000256" key="1">
    <source>
        <dbReference type="ARBA" id="ARBA00023125"/>
    </source>
</evidence>
<reference evidence="3" key="1">
    <citation type="submission" date="2014-06" db="EMBL/GenBank/DDBJ databases">
        <authorList>
            <person name="Urmite Genomes Urmite Genomes"/>
        </authorList>
    </citation>
    <scope>NUCLEOTIDE SEQUENCE</scope>
</reference>
<dbReference type="PROSITE" id="PS50043">
    <property type="entry name" value="HTH_LUXR_2"/>
    <property type="match status" value="1"/>
</dbReference>
<feature type="domain" description="HTH luxR-type" evidence="2">
    <location>
        <begin position="131"/>
        <end position="196"/>
    </location>
</feature>